<dbReference type="GO" id="GO:0042285">
    <property type="term" value="F:xylosyltransferase activity"/>
    <property type="evidence" value="ECO:0007669"/>
    <property type="project" value="TreeGrafter"/>
</dbReference>
<dbReference type="Proteomes" id="UP000724874">
    <property type="component" value="Unassembled WGS sequence"/>
</dbReference>
<dbReference type="AlphaFoldDB" id="A0A9P5NAI8"/>
<evidence type="ECO:0000256" key="6">
    <source>
        <dbReference type="ARBA" id="ARBA00023180"/>
    </source>
</evidence>
<keyword evidence="2 7" id="KW-0812">Transmembrane</keyword>
<proteinExistence type="predicted"/>
<keyword evidence="6" id="KW-0325">Glycoprotein</keyword>
<dbReference type="SUPFAM" id="SSF53448">
    <property type="entry name" value="Nucleotide-diphospho-sugar transferases"/>
    <property type="match status" value="1"/>
</dbReference>
<reference evidence="8" key="1">
    <citation type="submission" date="2020-11" db="EMBL/GenBank/DDBJ databases">
        <authorList>
            <consortium name="DOE Joint Genome Institute"/>
            <person name="Ahrendt S."/>
            <person name="Riley R."/>
            <person name="Andreopoulos W."/>
            <person name="LaButti K."/>
            <person name="Pangilinan J."/>
            <person name="Ruiz-duenas F.J."/>
            <person name="Barrasa J.M."/>
            <person name="Sanchez-Garcia M."/>
            <person name="Camarero S."/>
            <person name="Miyauchi S."/>
            <person name="Serrano A."/>
            <person name="Linde D."/>
            <person name="Babiker R."/>
            <person name="Drula E."/>
            <person name="Ayuso-Fernandez I."/>
            <person name="Pacheco R."/>
            <person name="Padilla G."/>
            <person name="Ferreira P."/>
            <person name="Barriuso J."/>
            <person name="Kellner H."/>
            <person name="Castanera R."/>
            <person name="Alfaro M."/>
            <person name="Ramirez L."/>
            <person name="Pisabarro A.G."/>
            <person name="Kuo A."/>
            <person name="Tritt A."/>
            <person name="Lipzen A."/>
            <person name="He G."/>
            <person name="Yan M."/>
            <person name="Ng V."/>
            <person name="Cullen D."/>
            <person name="Martin F."/>
            <person name="Rosso M.-N."/>
            <person name="Henrissat B."/>
            <person name="Hibbett D."/>
            <person name="Martinez A.T."/>
            <person name="Grigoriev I.V."/>
        </authorList>
    </citation>
    <scope>NUCLEOTIDE SEQUENCE</scope>
    <source>
        <strain evidence="8">AH 44721</strain>
    </source>
</reference>
<dbReference type="PANTHER" id="PTHR12270:SF25">
    <property type="entry name" value="GLYCOSYLTRANSFERASE-LIKE PROTEIN LARGE"/>
    <property type="match status" value="1"/>
</dbReference>
<evidence type="ECO:0000256" key="3">
    <source>
        <dbReference type="ARBA" id="ARBA00022968"/>
    </source>
</evidence>
<dbReference type="Gene3D" id="3.90.550.10">
    <property type="entry name" value="Spore Coat Polysaccharide Biosynthesis Protein SpsA, Chain A"/>
    <property type="match status" value="1"/>
</dbReference>
<comment type="subcellular location">
    <subcellularLocation>
        <location evidence="1">Membrane</location>
        <topology evidence="1">Single-pass type II membrane protein</topology>
    </subcellularLocation>
</comment>
<evidence type="ECO:0000256" key="1">
    <source>
        <dbReference type="ARBA" id="ARBA00004606"/>
    </source>
</evidence>
<dbReference type="GO" id="GO:0035269">
    <property type="term" value="P:protein O-linked glycosylation via mannose"/>
    <property type="evidence" value="ECO:0007669"/>
    <property type="project" value="TreeGrafter"/>
</dbReference>
<evidence type="ECO:0008006" key="10">
    <source>
        <dbReference type="Google" id="ProtNLM"/>
    </source>
</evidence>
<evidence type="ECO:0000313" key="9">
    <source>
        <dbReference type="Proteomes" id="UP000724874"/>
    </source>
</evidence>
<keyword evidence="5 7" id="KW-0472">Membrane</keyword>
<evidence type="ECO:0000256" key="2">
    <source>
        <dbReference type="ARBA" id="ARBA00022692"/>
    </source>
</evidence>
<gene>
    <name evidence="8" type="ORF">CPB84DRAFT_1796191</name>
</gene>
<sequence>MPISSSSAQQENLLHKHHGSLAIFYGSRRRKLLYLSIVAFSLALFLFARQTYSSTDVLTQHLRPPSEPAAISHTNFDSSSPTVINAGPIIFTFIIWSESSAVEGALLLKTILLYSSRPSDIHIICDSDAENILRHRFSLVQHPLHRVRVWFYKPSWQAMLDRIEREGSIQTDHSAGLPGLMKLFIHEIVPPTVKKSIYIDTDALFVSDPALLWDVFNSLHSSTAIVMGSHPDQEAPEWHHASKICSCVMLLDLEKLRSLRLMDSSIYRDLGGIQALSPPAFRAKYGLPGGDVTGRYNNVRLGDQGYWWAIVDYYPNIFEPLSYDFEVTSCLLDTYLTGLGNELVPMEQELSYQIHVQGTPQEGKVVLPKLLHFNCLHGTDVYMEWSGWSDPTNGLTIRWGAALAYHKGFKWIWLNQGKAEDNLQILTVHDVVFADQLEASRRIKSLHS</sequence>
<keyword evidence="9" id="KW-1185">Reference proteome</keyword>
<dbReference type="OrthoDB" id="411524at2759"/>
<evidence type="ECO:0000256" key="4">
    <source>
        <dbReference type="ARBA" id="ARBA00022989"/>
    </source>
</evidence>
<dbReference type="InterPro" id="IPR051292">
    <property type="entry name" value="Xyl/GlcA_transferase"/>
</dbReference>
<evidence type="ECO:0000256" key="5">
    <source>
        <dbReference type="ARBA" id="ARBA00023136"/>
    </source>
</evidence>
<dbReference type="GO" id="GO:0016020">
    <property type="term" value="C:membrane"/>
    <property type="evidence" value="ECO:0007669"/>
    <property type="project" value="UniProtKB-SubCell"/>
</dbReference>
<dbReference type="PANTHER" id="PTHR12270">
    <property type="entry name" value="GLYCOSYLTRANSFERASE-RELATED"/>
    <property type="match status" value="1"/>
</dbReference>
<dbReference type="InterPro" id="IPR029044">
    <property type="entry name" value="Nucleotide-diphossugar_trans"/>
</dbReference>
<organism evidence="8 9">
    <name type="scientific">Gymnopilus junonius</name>
    <name type="common">Spectacular rustgill mushroom</name>
    <name type="synonym">Gymnopilus spectabilis subsp. junonius</name>
    <dbReference type="NCBI Taxonomy" id="109634"/>
    <lineage>
        <taxon>Eukaryota</taxon>
        <taxon>Fungi</taxon>
        <taxon>Dikarya</taxon>
        <taxon>Basidiomycota</taxon>
        <taxon>Agaricomycotina</taxon>
        <taxon>Agaricomycetes</taxon>
        <taxon>Agaricomycetidae</taxon>
        <taxon>Agaricales</taxon>
        <taxon>Agaricineae</taxon>
        <taxon>Hymenogastraceae</taxon>
        <taxon>Gymnopilus</taxon>
    </lineage>
</organism>
<comment type="caution">
    <text evidence="8">The sequence shown here is derived from an EMBL/GenBank/DDBJ whole genome shotgun (WGS) entry which is preliminary data.</text>
</comment>
<dbReference type="EMBL" id="JADNYJ010000188">
    <property type="protein sequence ID" value="KAF8876039.1"/>
    <property type="molecule type" value="Genomic_DNA"/>
</dbReference>
<keyword evidence="3" id="KW-0735">Signal-anchor</keyword>
<evidence type="ECO:0000256" key="7">
    <source>
        <dbReference type="SAM" id="Phobius"/>
    </source>
</evidence>
<keyword evidence="4 7" id="KW-1133">Transmembrane helix</keyword>
<name>A0A9P5NAI8_GYMJU</name>
<feature type="transmembrane region" description="Helical" evidence="7">
    <location>
        <begin position="32"/>
        <end position="52"/>
    </location>
</feature>
<protein>
    <recommendedName>
        <fullName evidence="10">Glycosyltransferase family 8 protein</fullName>
    </recommendedName>
</protein>
<accession>A0A9P5NAI8</accession>
<dbReference type="GO" id="GO:0015020">
    <property type="term" value="F:glucuronosyltransferase activity"/>
    <property type="evidence" value="ECO:0007669"/>
    <property type="project" value="TreeGrafter"/>
</dbReference>
<evidence type="ECO:0000313" key="8">
    <source>
        <dbReference type="EMBL" id="KAF8876039.1"/>
    </source>
</evidence>